<evidence type="ECO:0000313" key="3">
    <source>
        <dbReference type="Proteomes" id="UP000800200"/>
    </source>
</evidence>
<feature type="compositionally biased region" description="Basic and acidic residues" evidence="1">
    <location>
        <begin position="177"/>
        <end position="196"/>
    </location>
</feature>
<dbReference type="AlphaFoldDB" id="A0A6A6EVK3"/>
<evidence type="ECO:0000256" key="1">
    <source>
        <dbReference type="SAM" id="MobiDB-lite"/>
    </source>
</evidence>
<sequence length="218" mass="26438">MSDPRARSRNMDVTIYNYHTRRFPEDESDGEIEEIDMEYYTKPSNSDRAHEADDSYFRSDRRQTHPQPRRTWPNDGLYEEHPGYGRTNSRGYHRVPQGAHEYPEHQEYYGTQPRYQQERHPRMRRSEIQRVYFNGARDMAYFAVDTFARERRREIRAETRREMDNIGDRMRKVSVESDWLRKKKEEERKWDEERAAKTRRGGGLKRSRGLDFDMDGSD</sequence>
<reference evidence="2" key="1">
    <citation type="journal article" date="2020" name="Stud. Mycol.">
        <title>101 Dothideomycetes genomes: a test case for predicting lifestyles and emergence of pathogens.</title>
        <authorList>
            <person name="Haridas S."/>
            <person name="Albert R."/>
            <person name="Binder M."/>
            <person name="Bloem J."/>
            <person name="Labutti K."/>
            <person name="Salamov A."/>
            <person name="Andreopoulos B."/>
            <person name="Baker S."/>
            <person name="Barry K."/>
            <person name="Bills G."/>
            <person name="Bluhm B."/>
            <person name="Cannon C."/>
            <person name="Castanera R."/>
            <person name="Culley D."/>
            <person name="Daum C."/>
            <person name="Ezra D."/>
            <person name="Gonzalez J."/>
            <person name="Henrissat B."/>
            <person name="Kuo A."/>
            <person name="Liang C."/>
            <person name="Lipzen A."/>
            <person name="Lutzoni F."/>
            <person name="Magnuson J."/>
            <person name="Mondo S."/>
            <person name="Nolan M."/>
            <person name="Ohm R."/>
            <person name="Pangilinan J."/>
            <person name="Park H.-J."/>
            <person name="Ramirez L."/>
            <person name="Alfaro M."/>
            <person name="Sun H."/>
            <person name="Tritt A."/>
            <person name="Yoshinaga Y."/>
            <person name="Zwiers L.-H."/>
            <person name="Turgeon B."/>
            <person name="Goodwin S."/>
            <person name="Spatafora J."/>
            <person name="Crous P."/>
            <person name="Grigoriev I."/>
        </authorList>
    </citation>
    <scope>NUCLEOTIDE SEQUENCE</scope>
    <source>
        <strain evidence="2">CBS 207.26</strain>
    </source>
</reference>
<dbReference type="Proteomes" id="UP000800200">
    <property type="component" value="Unassembled WGS sequence"/>
</dbReference>
<proteinExistence type="predicted"/>
<gene>
    <name evidence="2" type="ORF">K469DRAFT_744609</name>
</gene>
<feature type="region of interest" description="Disordered" evidence="1">
    <location>
        <begin position="38"/>
        <end position="92"/>
    </location>
</feature>
<name>A0A6A6EVK3_9PEZI</name>
<keyword evidence="3" id="KW-1185">Reference proteome</keyword>
<feature type="compositionally biased region" description="Basic and acidic residues" evidence="1">
    <location>
        <begin position="45"/>
        <end position="63"/>
    </location>
</feature>
<feature type="compositionally biased region" description="Basic residues" evidence="1">
    <location>
        <begin position="197"/>
        <end position="207"/>
    </location>
</feature>
<dbReference type="EMBL" id="ML994611">
    <property type="protein sequence ID" value="KAF2194808.1"/>
    <property type="molecule type" value="Genomic_DNA"/>
</dbReference>
<protein>
    <submittedName>
        <fullName evidence="2">Uncharacterized protein</fullName>
    </submittedName>
</protein>
<accession>A0A6A6EVK3</accession>
<organism evidence="2 3">
    <name type="scientific">Zopfia rhizophila CBS 207.26</name>
    <dbReference type="NCBI Taxonomy" id="1314779"/>
    <lineage>
        <taxon>Eukaryota</taxon>
        <taxon>Fungi</taxon>
        <taxon>Dikarya</taxon>
        <taxon>Ascomycota</taxon>
        <taxon>Pezizomycotina</taxon>
        <taxon>Dothideomycetes</taxon>
        <taxon>Dothideomycetes incertae sedis</taxon>
        <taxon>Zopfiaceae</taxon>
        <taxon>Zopfia</taxon>
    </lineage>
</organism>
<evidence type="ECO:0000313" key="2">
    <source>
        <dbReference type="EMBL" id="KAF2194808.1"/>
    </source>
</evidence>
<feature type="region of interest" description="Disordered" evidence="1">
    <location>
        <begin position="177"/>
        <end position="218"/>
    </location>
</feature>